<keyword evidence="6" id="KW-1185">Reference proteome</keyword>
<keyword evidence="1" id="KW-1015">Disulfide bond</keyword>
<reference evidence="5" key="1">
    <citation type="submission" date="2021-11" db="EMBL/GenBank/DDBJ databases">
        <authorList>
            <person name="Herlambang A."/>
            <person name="Guo Y."/>
            <person name="Takashima Y."/>
            <person name="Nishizawa T."/>
        </authorList>
    </citation>
    <scope>NUCLEOTIDE SEQUENCE</scope>
    <source>
        <strain evidence="5">E1425</strain>
    </source>
</reference>
<evidence type="ECO:0000259" key="3">
    <source>
        <dbReference type="PROSITE" id="PS50033"/>
    </source>
</evidence>
<dbReference type="NCBIfam" id="TIGR01068">
    <property type="entry name" value="thioredoxin"/>
    <property type="match status" value="1"/>
</dbReference>
<dbReference type="OrthoDB" id="10263751at2759"/>
<protein>
    <submittedName>
        <fullName evidence="5">Thioredoxin 1</fullName>
    </submittedName>
</protein>
<accession>A0A9P3HFQ1</accession>
<sequence>MKNIKSRSDLESQLDSAGTRLVVIDFFATWCGPCKTLAPVLESLEKKYGSTIFAKVDVDEAQECATKYEVSAMPTILFFKSKAEVGRVVGADAQKIEALIKTHQGGDSFVGTGQTLGGGSSTQSGSTSGNPNVETIEGPGGSCQIQVRLLDGSAIRGQFEPTHTVQRVHEFVRVNLDARGVQAPGFTLMSTFPTIIYKDEALHQTLQDAKLAPRAQLIVKV</sequence>
<evidence type="ECO:0000259" key="4">
    <source>
        <dbReference type="PROSITE" id="PS51352"/>
    </source>
</evidence>
<dbReference type="GO" id="GO:0015035">
    <property type="term" value="F:protein-disulfide reductase activity"/>
    <property type="evidence" value="ECO:0007669"/>
    <property type="project" value="InterPro"/>
</dbReference>
<dbReference type="PANTHER" id="PTHR46115">
    <property type="entry name" value="THIOREDOXIN-LIKE PROTEIN 1"/>
    <property type="match status" value="1"/>
</dbReference>
<dbReference type="FunFam" id="3.40.30.10:FF:000245">
    <property type="entry name" value="Thioredoxin"/>
    <property type="match status" value="1"/>
</dbReference>
<dbReference type="EMBL" id="BQFW01000011">
    <property type="protein sequence ID" value="GJJ75718.1"/>
    <property type="molecule type" value="Genomic_DNA"/>
</dbReference>
<dbReference type="PRINTS" id="PR00421">
    <property type="entry name" value="THIOREDOXIN"/>
</dbReference>
<gene>
    <name evidence="5" type="ORF">EMPS_08076</name>
</gene>
<dbReference type="Gene3D" id="3.10.20.90">
    <property type="entry name" value="Phosphatidylinositol 3-kinase Catalytic Subunit, Chain A, domain 1"/>
    <property type="match status" value="1"/>
</dbReference>
<dbReference type="PROSITE" id="PS51352">
    <property type="entry name" value="THIOREDOXIN_2"/>
    <property type="match status" value="1"/>
</dbReference>
<dbReference type="AlphaFoldDB" id="A0A9P3HFQ1"/>
<evidence type="ECO:0000256" key="2">
    <source>
        <dbReference type="SAM" id="MobiDB-lite"/>
    </source>
</evidence>
<dbReference type="InterPro" id="IPR017937">
    <property type="entry name" value="Thioredoxin_CS"/>
</dbReference>
<reference evidence="5" key="2">
    <citation type="journal article" date="2022" name="Microbiol. Resour. Announc.">
        <title>Whole-Genome Sequence of Entomortierella parvispora E1425, a Mucoromycotan Fungus Associated with Burkholderiaceae-Related Endosymbiotic Bacteria.</title>
        <authorList>
            <person name="Herlambang A."/>
            <person name="Guo Y."/>
            <person name="Takashima Y."/>
            <person name="Narisawa K."/>
            <person name="Ohta H."/>
            <person name="Nishizawa T."/>
        </authorList>
    </citation>
    <scope>NUCLEOTIDE SEQUENCE</scope>
    <source>
        <strain evidence="5">E1425</strain>
    </source>
</reference>
<proteinExistence type="predicted"/>
<feature type="domain" description="UBX" evidence="3">
    <location>
        <begin position="138"/>
        <end position="219"/>
    </location>
</feature>
<dbReference type="InterPro" id="IPR036249">
    <property type="entry name" value="Thioredoxin-like_sf"/>
</dbReference>
<dbReference type="InterPro" id="IPR029071">
    <property type="entry name" value="Ubiquitin-like_domsf"/>
</dbReference>
<dbReference type="Pfam" id="PF00085">
    <property type="entry name" value="Thioredoxin"/>
    <property type="match status" value="1"/>
</dbReference>
<dbReference type="InterPro" id="IPR005746">
    <property type="entry name" value="Thioredoxin"/>
</dbReference>
<dbReference type="Proteomes" id="UP000827284">
    <property type="component" value="Unassembled WGS sequence"/>
</dbReference>
<organism evidence="5 6">
    <name type="scientific">Entomortierella parvispora</name>
    <dbReference type="NCBI Taxonomy" id="205924"/>
    <lineage>
        <taxon>Eukaryota</taxon>
        <taxon>Fungi</taxon>
        <taxon>Fungi incertae sedis</taxon>
        <taxon>Mucoromycota</taxon>
        <taxon>Mortierellomycotina</taxon>
        <taxon>Mortierellomycetes</taxon>
        <taxon>Mortierellales</taxon>
        <taxon>Mortierellaceae</taxon>
        <taxon>Entomortierella</taxon>
    </lineage>
</organism>
<comment type="caution">
    <text evidence="5">The sequence shown here is derived from an EMBL/GenBank/DDBJ whole genome shotgun (WGS) entry which is preliminary data.</text>
</comment>
<dbReference type="InterPro" id="IPR013766">
    <property type="entry name" value="Thioredoxin_domain"/>
</dbReference>
<feature type="region of interest" description="Disordered" evidence="2">
    <location>
        <begin position="112"/>
        <end position="131"/>
    </location>
</feature>
<dbReference type="Gene3D" id="3.40.30.10">
    <property type="entry name" value="Glutaredoxin"/>
    <property type="match status" value="1"/>
</dbReference>
<name>A0A9P3HFQ1_9FUNG</name>
<evidence type="ECO:0000313" key="5">
    <source>
        <dbReference type="EMBL" id="GJJ75718.1"/>
    </source>
</evidence>
<dbReference type="PROSITE" id="PS00194">
    <property type="entry name" value="THIOREDOXIN_1"/>
    <property type="match status" value="1"/>
</dbReference>
<dbReference type="SUPFAM" id="SSF54236">
    <property type="entry name" value="Ubiquitin-like"/>
    <property type="match status" value="1"/>
</dbReference>
<dbReference type="CDD" id="cd01767">
    <property type="entry name" value="UBX"/>
    <property type="match status" value="1"/>
</dbReference>
<evidence type="ECO:0000313" key="6">
    <source>
        <dbReference type="Proteomes" id="UP000827284"/>
    </source>
</evidence>
<dbReference type="Pfam" id="PF00789">
    <property type="entry name" value="UBX"/>
    <property type="match status" value="1"/>
</dbReference>
<feature type="domain" description="Thioredoxin" evidence="4">
    <location>
        <begin position="1"/>
        <end position="105"/>
    </location>
</feature>
<evidence type="ECO:0000256" key="1">
    <source>
        <dbReference type="ARBA" id="ARBA00023157"/>
    </source>
</evidence>
<dbReference type="CDD" id="cd02947">
    <property type="entry name" value="TRX_family"/>
    <property type="match status" value="1"/>
</dbReference>
<dbReference type="SUPFAM" id="SSF52833">
    <property type="entry name" value="Thioredoxin-like"/>
    <property type="match status" value="1"/>
</dbReference>
<dbReference type="PROSITE" id="PS50033">
    <property type="entry name" value="UBX"/>
    <property type="match status" value="1"/>
</dbReference>
<dbReference type="SMART" id="SM00166">
    <property type="entry name" value="UBX"/>
    <property type="match status" value="1"/>
</dbReference>
<dbReference type="InterPro" id="IPR001012">
    <property type="entry name" value="UBX_dom"/>
</dbReference>